<evidence type="ECO:0000313" key="2">
    <source>
        <dbReference type="EMBL" id="ETJ45995.1"/>
    </source>
</evidence>
<accession>W1YW88</accession>
<name>W1YW88_9ZZZZ</name>
<comment type="caution">
    <text evidence="2">The sequence shown here is derived from an EMBL/GenBank/DDBJ whole genome shotgun (WGS) entry which is preliminary data.</text>
</comment>
<feature type="non-terminal residue" evidence="2">
    <location>
        <position position="23"/>
    </location>
</feature>
<gene>
    <name evidence="2" type="ORF">Q604_UNBC00030G0001</name>
</gene>
<sequence length="23" mass="2364">MITSLLLSSGTVVATTEAPEDID</sequence>
<feature type="region of interest" description="Disordered" evidence="1">
    <location>
        <begin position="1"/>
        <end position="23"/>
    </location>
</feature>
<organism evidence="2">
    <name type="scientific">human gut metagenome</name>
    <dbReference type="NCBI Taxonomy" id="408170"/>
    <lineage>
        <taxon>unclassified sequences</taxon>
        <taxon>metagenomes</taxon>
        <taxon>organismal metagenomes</taxon>
    </lineage>
</organism>
<feature type="compositionally biased region" description="Polar residues" evidence="1">
    <location>
        <begin position="1"/>
        <end position="14"/>
    </location>
</feature>
<reference evidence="2" key="1">
    <citation type="submission" date="2013-12" db="EMBL/GenBank/DDBJ databases">
        <title>A Varibaculum cambriense genome reconstructed from a premature infant gut community with otherwise low bacterial novelty that shifts toward anaerobic metabolism during the third week of life.</title>
        <authorList>
            <person name="Brown C.T."/>
            <person name="Sharon I."/>
            <person name="Thomas B.C."/>
            <person name="Castelle C.J."/>
            <person name="Morowitz M.J."/>
            <person name="Banfield J.F."/>
        </authorList>
    </citation>
    <scope>NUCLEOTIDE SEQUENCE</scope>
</reference>
<proteinExistence type="predicted"/>
<protein>
    <submittedName>
        <fullName evidence="2">Uncharacterized protein</fullName>
    </submittedName>
</protein>
<dbReference type="AlphaFoldDB" id="W1YW88"/>
<evidence type="ECO:0000256" key="1">
    <source>
        <dbReference type="SAM" id="MobiDB-lite"/>
    </source>
</evidence>
<dbReference type="EMBL" id="AZMM01000030">
    <property type="protein sequence ID" value="ETJ45995.1"/>
    <property type="molecule type" value="Genomic_DNA"/>
</dbReference>